<evidence type="ECO:0000259" key="9">
    <source>
        <dbReference type="PROSITE" id="PS51903"/>
    </source>
</evidence>
<keyword evidence="10" id="KW-0645">Protease</keyword>
<organism evidence="10 11">
    <name type="scientific">Caballeronia cordobensis</name>
    <name type="common">Burkholderia cordobensis</name>
    <dbReference type="NCBI Taxonomy" id="1353886"/>
    <lineage>
        <taxon>Bacteria</taxon>
        <taxon>Pseudomonadati</taxon>
        <taxon>Pseudomonadota</taxon>
        <taxon>Betaproteobacteria</taxon>
        <taxon>Burkholderiales</taxon>
        <taxon>Burkholderiaceae</taxon>
        <taxon>Caballeronia</taxon>
    </lineage>
</organism>
<dbReference type="InterPro" id="IPR041546">
    <property type="entry name" value="ClpA/ClpB_AAA_lid"/>
</dbReference>
<dbReference type="Pfam" id="PF07724">
    <property type="entry name" value="AAA_2"/>
    <property type="match status" value="1"/>
</dbReference>
<dbReference type="SUPFAM" id="SSF52540">
    <property type="entry name" value="P-loop containing nucleoside triphosphate hydrolases"/>
    <property type="match status" value="2"/>
</dbReference>
<keyword evidence="3" id="KW-0547">Nucleotide-binding</keyword>
<keyword evidence="4" id="KW-0067">ATP-binding</keyword>
<evidence type="ECO:0000256" key="1">
    <source>
        <dbReference type="ARBA" id="ARBA00008675"/>
    </source>
</evidence>
<dbReference type="RefSeq" id="WP_053572022.1">
    <property type="nucleotide sequence ID" value="NZ_FCNY02000004.1"/>
</dbReference>
<keyword evidence="10" id="KW-0378">Hydrolase</keyword>
<dbReference type="Pfam" id="PF17871">
    <property type="entry name" value="AAA_lid_9"/>
    <property type="match status" value="1"/>
</dbReference>
<dbReference type="SUPFAM" id="SSF81923">
    <property type="entry name" value="Double Clp-N motif"/>
    <property type="match status" value="1"/>
</dbReference>
<gene>
    <name evidence="10" type="ORF">AWB70_01788</name>
</gene>
<evidence type="ECO:0000256" key="3">
    <source>
        <dbReference type="ARBA" id="ARBA00022741"/>
    </source>
</evidence>
<keyword evidence="11" id="KW-1185">Reference proteome</keyword>
<keyword evidence="2 7" id="KW-0677">Repeat</keyword>
<dbReference type="PANTHER" id="PTHR11638">
    <property type="entry name" value="ATP-DEPENDENT CLP PROTEASE"/>
    <property type="match status" value="1"/>
</dbReference>
<dbReference type="GO" id="GO:0006508">
    <property type="term" value="P:proteolysis"/>
    <property type="evidence" value="ECO:0007669"/>
    <property type="project" value="UniProtKB-KW"/>
</dbReference>
<evidence type="ECO:0000256" key="7">
    <source>
        <dbReference type="PROSITE-ProRule" id="PRU01251"/>
    </source>
</evidence>
<dbReference type="GO" id="GO:0005737">
    <property type="term" value="C:cytoplasm"/>
    <property type="evidence" value="ECO:0007669"/>
    <property type="project" value="TreeGrafter"/>
</dbReference>
<evidence type="ECO:0000256" key="8">
    <source>
        <dbReference type="SAM" id="MobiDB-lite"/>
    </source>
</evidence>
<dbReference type="InterPro" id="IPR017729">
    <property type="entry name" value="ATPase_T6SS_ClpV1"/>
</dbReference>
<dbReference type="PROSITE" id="PS51903">
    <property type="entry name" value="CLP_R"/>
    <property type="match status" value="1"/>
</dbReference>
<dbReference type="Pfam" id="PF10431">
    <property type="entry name" value="ClpB_D2-small"/>
    <property type="match status" value="1"/>
</dbReference>
<evidence type="ECO:0000256" key="2">
    <source>
        <dbReference type="ARBA" id="ARBA00022737"/>
    </source>
</evidence>
<dbReference type="FunFam" id="3.40.50.300:FF:000010">
    <property type="entry name" value="Chaperone clpB 1, putative"/>
    <property type="match status" value="1"/>
</dbReference>
<dbReference type="InterPro" id="IPR027417">
    <property type="entry name" value="P-loop_NTPase"/>
</dbReference>
<dbReference type="Gene3D" id="1.10.8.60">
    <property type="match status" value="1"/>
</dbReference>
<protein>
    <submittedName>
        <fullName evidence="10">Clp protease ATPase</fullName>
    </submittedName>
</protein>
<dbReference type="GO" id="GO:0016887">
    <property type="term" value="F:ATP hydrolysis activity"/>
    <property type="evidence" value="ECO:0007669"/>
    <property type="project" value="InterPro"/>
</dbReference>
<dbReference type="InterPro" id="IPR050130">
    <property type="entry name" value="ClpA_ClpB"/>
</dbReference>
<evidence type="ECO:0000256" key="6">
    <source>
        <dbReference type="ARBA" id="ARBA00025613"/>
    </source>
</evidence>
<dbReference type="InterPro" id="IPR003959">
    <property type="entry name" value="ATPase_AAA_core"/>
</dbReference>
<proteinExistence type="inferred from homology"/>
<evidence type="ECO:0000256" key="5">
    <source>
        <dbReference type="ARBA" id="ARBA00023186"/>
    </source>
</evidence>
<sequence>MAEINRVALFGKLDRLGYKTVESATIYCKMRGNPYVELAHWLMQILETPRSDLQRIVAHYRVDAAALARELTASLDRLPRGATSISDISEHITDAIERGWVYGTLLYGANKVRTGHLLVGMLKTPRLRHVLVGISRQFERIGTEDLSDNFARIVADSAEEGEDEALAPPSPSNGDAAPASMGRQEALHKYASDLTDRARQGALDPVTGRDEEIRQLIDILMRRRQNNPLLTGEAGVGKTAVVEGFAQRLVRGDVPPSLREVALWSLDLGLLQAGASMKGEFEQRLRQVVDDVQASPKPVILFIDEVHTIVGAGGAAGTGDAANLLKPALARGDLRTIGATTWSEYKKHIEKDPALTRRFQVVQVHEPDEAKAVRMLRGVAAVLEGHHRVQLLDEAIEAAVRLSHRYIPARQLPDKAVSLLDTACARVAVSQHATPPQVEDCQRRIESLDVEAQIVAREANVGVDVGTRAAEVEASLARERDALGGLEARWADEKRVVDELLALRASLREQGEAVDAPPPSRDERLARLAELKARLADLQGDAPLILPSVDAGVVAGVVADWTGIPVGRMLKNELAAVLNLADALDRRVIGQRHALEMIAKRIQTSRARLDNPDKPIGVFMLAGTSGVGKTETALALAETLYGGEQNVITINMSEFQEAHTVSTLKGAPPGYVGYGEGGILTEAVRRRPYSVVLLDEVEKAHPDVHEIFFQVFDKGWMEDGEGRYIDFKNTIILLTSNVGSDLIMSMCRDPAGMPAPERLAAALRRPLLDVFPAALLGRLVTVPYYPLSDAMMADIVRLQLERIRRRVAENHGIPFDYDDDAVRLIVSRCTEAESGGRVIDALLTNTVLPRISTEYLTRLTEGGALERIRLSASANDFVYAFD</sequence>
<dbReference type="InterPro" id="IPR019489">
    <property type="entry name" value="Clp_ATPase_C"/>
</dbReference>
<dbReference type="InterPro" id="IPR018368">
    <property type="entry name" value="ClpA/B_CS1"/>
</dbReference>
<dbReference type="PANTHER" id="PTHR11638:SF184">
    <property type="entry name" value="ATPASE WITH CHAPERONE ACTIVITY"/>
    <property type="match status" value="1"/>
</dbReference>
<dbReference type="InterPro" id="IPR001270">
    <property type="entry name" value="ClpA/B"/>
</dbReference>
<dbReference type="SMART" id="SM00382">
    <property type="entry name" value="AAA"/>
    <property type="match status" value="2"/>
</dbReference>
<dbReference type="SMART" id="SM01086">
    <property type="entry name" value="ClpB_D2-small"/>
    <property type="match status" value="1"/>
</dbReference>
<dbReference type="Proteomes" id="UP000054740">
    <property type="component" value="Unassembled WGS sequence"/>
</dbReference>
<dbReference type="GO" id="GO:0008233">
    <property type="term" value="F:peptidase activity"/>
    <property type="evidence" value="ECO:0007669"/>
    <property type="project" value="UniProtKB-KW"/>
</dbReference>
<dbReference type="Gene3D" id="1.10.1780.10">
    <property type="entry name" value="Clp, N-terminal domain"/>
    <property type="match status" value="1"/>
</dbReference>
<name>A0A158GCA9_CABCO</name>
<feature type="domain" description="Clp R" evidence="9">
    <location>
        <begin position="10"/>
        <end position="151"/>
    </location>
</feature>
<dbReference type="CDD" id="cd19499">
    <property type="entry name" value="RecA-like_ClpB_Hsp104-like"/>
    <property type="match status" value="1"/>
</dbReference>
<dbReference type="GO" id="GO:0005524">
    <property type="term" value="F:ATP binding"/>
    <property type="evidence" value="ECO:0007669"/>
    <property type="project" value="UniProtKB-KW"/>
</dbReference>
<accession>A0A158GCA9</accession>
<keyword evidence="5" id="KW-0143">Chaperone</keyword>
<comment type="function">
    <text evidence="6">Part of a stress-induced multi-chaperone system, it is involved in the recovery of the cell from heat-induced damage, in cooperation with DnaK, DnaJ and GrpE. Acts before DnaK, in the processing of protein aggregates. Protein binding stimulates the ATPase activity; ATP hydrolysis unfolds the denatured protein aggregates, which probably helps expose new hydrophobic binding sites on the surface of ClpB-bound aggregates, contributing to the solubilization and refolding of denatured protein aggregates by DnaK.</text>
</comment>
<comment type="similarity">
    <text evidence="1">Belongs to the ClpA/ClpB family.</text>
</comment>
<dbReference type="InterPro" id="IPR003593">
    <property type="entry name" value="AAA+_ATPase"/>
</dbReference>
<dbReference type="Gene3D" id="3.40.50.300">
    <property type="entry name" value="P-loop containing nucleotide triphosphate hydrolases"/>
    <property type="match status" value="3"/>
</dbReference>
<dbReference type="InterPro" id="IPR004176">
    <property type="entry name" value="Clp_R_N"/>
</dbReference>
<feature type="region of interest" description="Disordered" evidence="8">
    <location>
        <begin position="158"/>
        <end position="183"/>
    </location>
</feature>
<dbReference type="GO" id="GO:0034605">
    <property type="term" value="P:cellular response to heat"/>
    <property type="evidence" value="ECO:0007669"/>
    <property type="project" value="TreeGrafter"/>
</dbReference>
<dbReference type="EMBL" id="FCNY02000004">
    <property type="protein sequence ID" value="SAL29755.1"/>
    <property type="molecule type" value="Genomic_DNA"/>
</dbReference>
<evidence type="ECO:0000313" key="10">
    <source>
        <dbReference type="EMBL" id="SAL29755.1"/>
    </source>
</evidence>
<dbReference type="AlphaFoldDB" id="A0A158GCA9"/>
<dbReference type="PROSITE" id="PS00870">
    <property type="entry name" value="CLPAB_1"/>
    <property type="match status" value="1"/>
</dbReference>
<reference evidence="11" key="1">
    <citation type="submission" date="2016-01" db="EMBL/GenBank/DDBJ databases">
        <authorList>
            <person name="Peeters C."/>
        </authorList>
    </citation>
    <scope>NUCLEOTIDE SEQUENCE [LARGE SCALE GENOMIC DNA]</scope>
</reference>
<evidence type="ECO:0000256" key="4">
    <source>
        <dbReference type="ARBA" id="ARBA00022840"/>
    </source>
</evidence>
<dbReference type="NCBIfam" id="TIGR03345">
    <property type="entry name" value="VI_ClpV1"/>
    <property type="match status" value="1"/>
</dbReference>
<dbReference type="PRINTS" id="PR00300">
    <property type="entry name" value="CLPPROTEASEA"/>
</dbReference>
<dbReference type="CDD" id="cd00009">
    <property type="entry name" value="AAA"/>
    <property type="match status" value="1"/>
</dbReference>
<dbReference type="InterPro" id="IPR036628">
    <property type="entry name" value="Clp_N_dom_sf"/>
</dbReference>
<evidence type="ECO:0000313" key="11">
    <source>
        <dbReference type="Proteomes" id="UP000054740"/>
    </source>
</evidence>
<dbReference type="Pfam" id="PF00004">
    <property type="entry name" value="AAA"/>
    <property type="match status" value="1"/>
</dbReference>